<dbReference type="Proteomes" id="UP001458880">
    <property type="component" value="Unassembled WGS sequence"/>
</dbReference>
<accession>A0AAW1N1Z4</accession>
<sequence length="214" mass="25069">MGDSMLKEVEVHQLNFKKILLQKTSFIFEAMKSLNLKDANCTIVESWEELKPDTLLKSRRKLCAMTESDQIEEDALRRTQSQQLFFVDQTMEDSMLKEAEVHQFNFKKILLQKTFFIFEVMKSLNLEDANCTIIESWEELEPDTLLKSRRPQVTKLKTSKPTTLKIYKLYNLFTVFENSGMVVIDVALQCIEDAISTLIEILWIKKWRNTASKL</sequence>
<evidence type="ECO:0000313" key="1">
    <source>
        <dbReference type="EMBL" id="KAK9752823.1"/>
    </source>
</evidence>
<evidence type="ECO:0000313" key="2">
    <source>
        <dbReference type="Proteomes" id="UP001458880"/>
    </source>
</evidence>
<organism evidence="1 2">
    <name type="scientific">Popillia japonica</name>
    <name type="common">Japanese beetle</name>
    <dbReference type="NCBI Taxonomy" id="7064"/>
    <lineage>
        <taxon>Eukaryota</taxon>
        <taxon>Metazoa</taxon>
        <taxon>Ecdysozoa</taxon>
        <taxon>Arthropoda</taxon>
        <taxon>Hexapoda</taxon>
        <taxon>Insecta</taxon>
        <taxon>Pterygota</taxon>
        <taxon>Neoptera</taxon>
        <taxon>Endopterygota</taxon>
        <taxon>Coleoptera</taxon>
        <taxon>Polyphaga</taxon>
        <taxon>Scarabaeiformia</taxon>
        <taxon>Scarabaeidae</taxon>
        <taxon>Rutelinae</taxon>
        <taxon>Popillia</taxon>
    </lineage>
</organism>
<keyword evidence="2" id="KW-1185">Reference proteome</keyword>
<name>A0AAW1N1Z4_POPJA</name>
<proteinExistence type="predicted"/>
<gene>
    <name evidence="1" type="ORF">QE152_g3887</name>
</gene>
<dbReference type="AlphaFoldDB" id="A0AAW1N1Z4"/>
<reference evidence="1 2" key="1">
    <citation type="journal article" date="2024" name="BMC Genomics">
        <title>De novo assembly and annotation of Popillia japonica's genome with initial clues to its potential as an invasive pest.</title>
        <authorList>
            <person name="Cucini C."/>
            <person name="Boschi S."/>
            <person name="Funari R."/>
            <person name="Cardaioli E."/>
            <person name="Iannotti N."/>
            <person name="Marturano G."/>
            <person name="Paoli F."/>
            <person name="Bruttini M."/>
            <person name="Carapelli A."/>
            <person name="Frati F."/>
            <person name="Nardi F."/>
        </authorList>
    </citation>
    <scope>NUCLEOTIDE SEQUENCE [LARGE SCALE GENOMIC DNA]</scope>
    <source>
        <strain evidence="1">DMR45628</strain>
    </source>
</reference>
<dbReference type="EMBL" id="JASPKY010000017">
    <property type="protein sequence ID" value="KAK9752823.1"/>
    <property type="molecule type" value="Genomic_DNA"/>
</dbReference>
<comment type="caution">
    <text evidence="1">The sequence shown here is derived from an EMBL/GenBank/DDBJ whole genome shotgun (WGS) entry which is preliminary data.</text>
</comment>
<protein>
    <submittedName>
        <fullName evidence="1">Uncharacterized protein</fullName>
    </submittedName>
</protein>